<accession>A0AAU7UCI4</accession>
<dbReference type="PANTHER" id="PTHR30250:SF11">
    <property type="entry name" value="O-ANTIGEN TRANSPORTER-RELATED"/>
    <property type="match status" value="1"/>
</dbReference>
<dbReference type="RefSeq" id="WP_350244199.1">
    <property type="nucleotide sequence ID" value="NZ_CP158299.1"/>
</dbReference>
<feature type="transmembrane region" description="Helical" evidence="6">
    <location>
        <begin position="47"/>
        <end position="66"/>
    </location>
</feature>
<dbReference type="AlphaFoldDB" id="A0AAU7UCI4"/>
<evidence type="ECO:0000313" key="7">
    <source>
        <dbReference type="EMBL" id="XBV86146.1"/>
    </source>
</evidence>
<feature type="transmembrane region" description="Helical" evidence="6">
    <location>
        <begin position="208"/>
        <end position="227"/>
    </location>
</feature>
<dbReference type="GO" id="GO:0005886">
    <property type="term" value="C:plasma membrane"/>
    <property type="evidence" value="ECO:0007669"/>
    <property type="project" value="UniProtKB-SubCell"/>
</dbReference>
<feature type="transmembrane region" description="Helical" evidence="6">
    <location>
        <begin position="289"/>
        <end position="314"/>
    </location>
</feature>
<keyword evidence="5 6" id="KW-0472">Membrane</keyword>
<dbReference type="PANTHER" id="PTHR30250">
    <property type="entry name" value="PST FAMILY PREDICTED COLANIC ACID TRANSPORTER"/>
    <property type="match status" value="1"/>
</dbReference>
<name>A0AAU7UCI4_9DEIO</name>
<dbReference type="KEGG" id="dsc:ABOD76_07540"/>
<dbReference type="InterPro" id="IPR002797">
    <property type="entry name" value="Polysacc_synth"/>
</dbReference>
<evidence type="ECO:0000256" key="4">
    <source>
        <dbReference type="ARBA" id="ARBA00022989"/>
    </source>
</evidence>
<reference evidence="7" key="1">
    <citation type="submission" date="2024-06" db="EMBL/GenBank/DDBJ databases">
        <title>Draft Genome Sequence of Deinococcus sonorensis Type Strain KR-87, a Biofilm Producing Representative of the Genus Deinococcus.</title>
        <authorList>
            <person name="Boren L.S."/>
            <person name="Grosso R.A."/>
            <person name="Hugenberg-Cox A.N."/>
            <person name="Hill J.T.E."/>
            <person name="Albert C.M."/>
            <person name="Tuohy J.M."/>
        </authorList>
    </citation>
    <scope>NUCLEOTIDE SEQUENCE</scope>
    <source>
        <strain evidence="7">KR-87</strain>
    </source>
</reference>
<dbReference type="EMBL" id="CP158299">
    <property type="protein sequence ID" value="XBV86146.1"/>
    <property type="molecule type" value="Genomic_DNA"/>
</dbReference>
<protein>
    <submittedName>
        <fullName evidence="7">Oligosaccharide flippase family protein</fullName>
    </submittedName>
</protein>
<feature type="transmembrane region" description="Helical" evidence="6">
    <location>
        <begin position="360"/>
        <end position="378"/>
    </location>
</feature>
<feature type="transmembrane region" description="Helical" evidence="6">
    <location>
        <begin position="86"/>
        <end position="107"/>
    </location>
</feature>
<keyword evidence="4 6" id="KW-1133">Transmembrane helix</keyword>
<keyword evidence="3 6" id="KW-0812">Transmembrane</keyword>
<keyword evidence="2" id="KW-1003">Cell membrane</keyword>
<gene>
    <name evidence="7" type="ORF">ABOD76_07540</name>
</gene>
<feature type="transmembrane region" description="Helical" evidence="6">
    <location>
        <begin position="384"/>
        <end position="409"/>
    </location>
</feature>
<feature type="transmembrane region" description="Helical" evidence="6">
    <location>
        <begin position="326"/>
        <end position="348"/>
    </location>
</feature>
<dbReference type="Pfam" id="PF01943">
    <property type="entry name" value="Polysacc_synt"/>
    <property type="match status" value="1"/>
</dbReference>
<proteinExistence type="predicted"/>
<comment type="subcellular location">
    <subcellularLocation>
        <location evidence="1">Cell membrane</location>
        <topology evidence="1">Multi-pass membrane protein</topology>
    </subcellularLocation>
</comment>
<evidence type="ECO:0000256" key="1">
    <source>
        <dbReference type="ARBA" id="ARBA00004651"/>
    </source>
</evidence>
<feature type="transmembrane region" description="Helical" evidence="6">
    <location>
        <begin position="247"/>
        <end position="269"/>
    </location>
</feature>
<evidence type="ECO:0000256" key="5">
    <source>
        <dbReference type="ARBA" id="ARBA00023136"/>
    </source>
</evidence>
<sequence>MSATPNSQKGLSLRRNISWTLVGNLVYALSQWGMLVILARMSSPHIVGQYSLALAVSAPVYMALNLQLRGVQATDANKTYLFGDYLVLRVVTTIIGLIFLSVIVYRYAPDTRIVIGLISLAKAFETISDVLYGRMQAHERMDSIARSTLIKGPVSLLALFVGFLWEGLPGAAGLLAAGWLLLLVAYDLPNALRMSTKDDIRWGGIRVLWQLFKVSAPLGIVMGLVSLNTNIPRYQIEASLNTSALGIYSALAYITVAISLIINATGQAVSPRLARYFAEGNKEGFFKILYKMLSIGIFLGMVGIIGASILGRLVLNLMYGAAYSEYAPLLVTIMVAAGFGYLASFLGYTMTAARKFKEQVPLFLICTAITYMLSYIFVPRYGLSGAALATLISNVVQLGGGAFITYHAILSRNSSPKEHDVHQ</sequence>
<organism evidence="7">
    <name type="scientific">Deinococcus sonorensis KR-87</name>
    <dbReference type="NCBI Taxonomy" id="694439"/>
    <lineage>
        <taxon>Bacteria</taxon>
        <taxon>Thermotogati</taxon>
        <taxon>Deinococcota</taxon>
        <taxon>Deinococci</taxon>
        <taxon>Deinococcales</taxon>
        <taxon>Deinococcaceae</taxon>
        <taxon>Deinococcus</taxon>
    </lineage>
</organism>
<evidence type="ECO:0000256" key="2">
    <source>
        <dbReference type="ARBA" id="ARBA00022475"/>
    </source>
</evidence>
<evidence type="ECO:0000256" key="6">
    <source>
        <dbReference type="SAM" id="Phobius"/>
    </source>
</evidence>
<dbReference type="InterPro" id="IPR050833">
    <property type="entry name" value="Poly_Biosynth_Transport"/>
</dbReference>
<feature type="transmembrane region" description="Helical" evidence="6">
    <location>
        <begin position="171"/>
        <end position="188"/>
    </location>
</feature>
<feature type="transmembrane region" description="Helical" evidence="6">
    <location>
        <begin position="21"/>
        <end position="41"/>
    </location>
</feature>
<evidence type="ECO:0000256" key="3">
    <source>
        <dbReference type="ARBA" id="ARBA00022692"/>
    </source>
</evidence>